<dbReference type="Gene3D" id="1.10.630.10">
    <property type="entry name" value="Cytochrome P450"/>
    <property type="match status" value="1"/>
</dbReference>
<dbReference type="CDD" id="cd11045">
    <property type="entry name" value="CYP136-like"/>
    <property type="match status" value="1"/>
</dbReference>
<dbReference type="PROSITE" id="PS00086">
    <property type="entry name" value="CYTOCHROME_P450"/>
    <property type="match status" value="1"/>
</dbReference>
<dbReference type="RefSeq" id="WP_379071308.1">
    <property type="nucleotide sequence ID" value="NZ_JBHTIT010000001.1"/>
</dbReference>
<protein>
    <submittedName>
        <fullName evidence="9">Cytochrome P450</fullName>
    </submittedName>
</protein>
<dbReference type="InterPro" id="IPR002403">
    <property type="entry name" value="Cyt_P450_E_grp-IV"/>
</dbReference>
<dbReference type="PRINTS" id="PR00465">
    <property type="entry name" value="EP450IV"/>
</dbReference>
<reference evidence="10" key="1">
    <citation type="journal article" date="2019" name="Int. J. Syst. Evol. Microbiol.">
        <title>The Global Catalogue of Microorganisms (GCM) 10K type strain sequencing project: providing services to taxonomists for standard genome sequencing and annotation.</title>
        <authorList>
            <consortium name="The Broad Institute Genomics Platform"/>
            <consortium name="The Broad Institute Genome Sequencing Center for Infectious Disease"/>
            <person name="Wu L."/>
            <person name="Ma J."/>
        </authorList>
    </citation>
    <scope>NUCLEOTIDE SEQUENCE [LARGE SCALE GENOMIC DNA]</scope>
    <source>
        <strain evidence="10">CCUG 63419</strain>
    </source>
</reference>
<keyword evidence="7 8" id="KW-0503">Monooxygenase</keyword>
<comment type="caution">
    <text evidence="9">The sequence shown here is derived from an EMBL/GenBank/DDBJ whole genome shotgun (WGS) entry which is preliminary data.</text>
</comment>
<name>A0ABW3HGY6_9GAMM</name>
<dbReference type="PANTHER" id="PTHR24286:SF24">
    <property type="entry name" value="LANOSTEROL 14-ALPHA DEMETHYLASE"/>
    <property type="match status" value="1"/>
</dbReference>
<evidence type="ECO:0000256" key="3">
    <source>
        <dbReference type="ARBA" id="ARBA00022617"/>
    </source>
</evidence>
<dbReference type="InterPro" id="IPR017972">
    <property type="entry name" value="Cyt_P450_CS"/>
</dbReference>
<evidence type="ECO:0000256" key="7">
    <source>
        <dbReference type="ARBA" id="ARBA00023033"/>
    </source>
</evidence>
<evidence type="ECO:0000256" key="4">
    <source>
        <dbReference type="ARBA" id="ARBA00022723"/>
    </source>
</evidence>
<dbReference type="Proteomes" id="UP001597044">
    <property type="component" value="Unassembled WGS sequence"/>
</dbReference>
<dbReference type="PRINTS" id="PR00385">
    <property type="entry name" value="P450"/>
</dbReference>
<evidence type="ECO:0000256" key="1">
    <source>
        <dbReference type="ARBA" id="ARBA00001971"/>
    </source>
</evidence>
<proteinExistence type="inferred from homology"/>
<dbReference type="SUPFAM" id="SSF48264">
    <property type="entry name" value="Cytochrome P450"/>
    <property type="match status" value="1"/>
</dbReference>
<sequence>MSWLAERRERRDMLSRIPEAKGLPILGQTLNFFFRPISSGIDMHLRHGPVVRGKALGISSLALSGPDALAFVLKNEGNVFSSGEGWTPFIGPFFTRGIMLLDGMEHRQHRGIMQAAFKRPAMEAYLEGMNEAVLNGIANWHPRQRFKLYPALKELTLDIATQVFMGEQLGPEADRINHAFVDCVRAGTALVRFPVPGGRWHRGLQARKELEQFFRQRIASKRDNLGPDLFSYLLSAEDEDGIGFQDQDIVNHMIFLMMAAHDTSTIALSSMSYYLARYPEWQERLREEAQALDKDTLSYDDLAALPLMQQVFFESLRLLSPVHVLPRRTKKACHFAGMDIPAKTYVIISPLVTHHLPQYWRNPELFDPERFSPERAEHKGHPYQYVPFGGGAHKCIGMHFAEMEVKTILYHLLRRYRWSVASGYRMPINFTSLPTPADGLPVRWQTLETSEMRSAV</sequence>
<keyword evidence="6 8" id="KW-0408">Iron</keyword>
<evidence type="ECO:0000256" key="6">
    <source>
        <dbReference type="ARBA" id="ARBA00023004"/>
    </source>
</evidence>
<dbReference type="InterPro" id="IPR036396">
    <property type="entry name" value="Cyt_P450_sf"/>
</dbReference>
<dbReference type="PANTHER" id="PTHR24286">
    <property type="entry name" value="CYTOCHROME P450 26"/>
    <property type="match status" value="1"/>
</dbReference>
<comment type="cofactor">
    <cofactor evidence="1">
        <name>heme</name>
        <dbReference type="ChEBI" id="CHEBI:30413"/>
    </cofactor>
</comment>
<evidence type="ECO:0000313" key="10">
    <source>
        <dbReference type="Proteomes" id="UP001597044"/>
    </source>
</evidence>
<evidence type="ECO:0000313" key="9">
    <source>
        <dbReference type="EMBL" id="MFD0950524.1"/>
    </source>
</evidence>
<keyword evidence="10" id="KW-1185">Reference proteome</keyword>
<keyword evidence="3 8" id="KW-0349">Heme</keyword>
<evidence type="ECO:0000256" key="5">
    <source>
        <dbReference type="ARBA" id="ARBA00023002"/>
    </source>
</evidence>
<gene>
    <name evidence="9" type="ORF">ACFQ0F_09015</name>
</gene>
<dbReference type="EMBL" id="JBHTIT010000001">
    <property type="protein sequence ID" value="MFD0950524.1"/>
    <property type="molecule type" value="Genomic_DNA"/>
</dbReference>
<keyword evidence="4 8" id="KW-0479">Metal-binding</keyword>
<comment type="similarity">
    <text evidence="2 8">Belongs to the cytochrome P450 family.</text>
</comment>
<evidence type="ECO:0000256" key="8">
    <source>
        <dbReference type="RuleBase" id="RU000461"/>
    </source>
</evidence>
<dbReference type="InterPro" id="IPR001128">
    <property type="entry name" value="Cyt_P450"/>
</dbReference>
<dbReference type="Pfam" id="PF00067">
    <property type="entry name" value="p450"/>
    <property type="match status" value="1"/>
</dbReference>
<accession>A0ABW3HGY6</accession>
<keyword evidence="5 8" id="KW-0560">Oxidoreductase</keyword>
<organism evidence="9 10">
    <name type="scientific">Paraperlucidibaca wandonensis</name>
    <dbReference type="NCBI Taxonomy" id="1268273"/>
    <lineage>
        <taxon>Bacteria</taxon>
        <taxon>Pseudomonadati</taxon>
        <taxon>Pseudomonadota</taxon>
        <taxon>Gammaproteobacteria</taxon>
        <taxon>Moraxellales</taxon>
        <taxon>Moraxellaceae</taxon>
        <taxon>Paraperlucidibaca</taxon>
    </lineage>
</organism>
<evidence type="ECO:0000256" key="2">
    <source>
        <dbReference type="ARBA" id="ARBA00010617"/>
    </source>
</evidence>